<keyword evidence="2" id="KW-1185">Reference proteome</keyword>
<sequence length="252" mass="26879">MASFQPIEVSEDYWIEVADMTIVEVKVITLFSRAGENACVISSFITSTPLPTWVNMLPGEQIPADMRGIAQYLWQDLGRLFADWDLAADDSTQTVDDASAALELARQLLRVRAAGDALRRVVDLEARAAAGGDEAALSVPVADPSASLVKLGRLNTLLPAHASKTFRPSGDAKIAMEAEIRRLLAETASVAVTPPSQAWTDVGRALARLSNESFVVSASELARVLPAVKDGSLRLCDSASALKRVAGVHAEP</sequence>
<dbReference type="EMBL" id="CAWUHC010000017">
    <property type="protein sequence ID" value="CAK7216377.1"/>
    <property type="molecule type" value="Genomic_DNA"/>
</dbReference>
<gene>
    <name evidence="1" type="ORF">SBRCBS47491_002803</name>
</gene>
<reference evidence="1 2" key="1">
    <citation type="submission" date="2024-01" db="EMBL/GenBank/DDBJ databases">
        <authorList>
            <person name="Allen C."/>
            <person name="Tagirdzhanova G."/>
        </authorList>
    </citation>
    <scope>NUCLEOTIDE SEQUENCE [LARGE SCALE GENOMIC DNA]</scope>
</reference>
<protein>
    <submittedName>
        <fullName evidence="1">Uncharacterized protein</fullName>
    </submittedName>
</protein>
<name>A0ABP0BA83_9PEZI</name>
<dbReference type="Proteomes" id="UP001642406">
    <property type="component" value="Unassembled WGS sequence"/>
</dbReference>
<organism evidence="1 2">
    <name type="scientific">Sporothrix bragantina</name>
    <dbReference type="NCBI Taxonomy" id="671064"/>
    <lineage>
        <taxon>Eukaryota</taxon>
        <taxon>Fungi</taxon>
        <taxon>Dikarya</taxon>
        <taxon>Ascomycota</taxon>
        <taxon>Pezizomycotina</taxon>
        <taxon>Sordariomycetes</taxon>
        <taxon>Sordariomycetidae</taxon>
        <taxon>Ophiostomatales</taxon>
        <taxon>Ophiostomataceae</taxon>
        <taxon>Sporothrix</taxon>
    </lineage>
</organism>
<evidence type="ECO:0000313" key="1">
    <source>
        <dbReference type="EMBL" id="CAK7216377.1"/>
    </source>
</evidence>
<proteinExistence type="predicted"/>
<accession>A0ABP0BA83</accession>
<evidence type="ECO:0000313" key="2">
    <source>
        <dbReference type="Proteomes" id="UP001642406"/>
    </source>
</evidence>
<comment type="caution">
    <text evidence="1">The sequence shown here is derived from an EMBL/GenBank/DDBJ whole genome shotgun (WGS) entry which is preliminary data.</text>
</comment>